<organism evidence="2">
    <name type="scientific">Camponotus floridanus</name>
    <name type="common">Florida carpenter ant</name>
    <dbReference type="NCBI Taxonomy" id="104421"/>
    <lineage>
        <taxon>Eukaryota</taxon>
        <taxon>Metazoa</taxon>
        <taxon>Ecdysozoa</taxon>
        <taxon>Arthropoda</taxon>
        <taxon>Hexapoda</taxon>
        <taxon>Insecta</taxon>
        <taxon>Pterygota</taxon>
        <taxon>Neoptera</taxon>
        <taxon>Endopterygota</taxon>
        <taxon>Hymenoptera</taxon>
        <taxon>Apocrita</taxon>
        <taxon>Aculeata</taxon>
        <taxon>Formicoidea</taxon>
        <taxon>Formicidae</taxon>
        <taxon>Formicinae</taxon>
        <taxon>Camponotus</taxon>
    </lineage>
</organism>
<evidence type="ECO:0000313" key="1">
    <source>
        <dbReference type="EMBL" id="EFN65768.1"/>
    </source>
</evidence>
<name>E2ALC1_CAMFO</name>
<dbReference type="Proteomes" id="UP000000311">
    <property type="component" value="Unassembled WGS sequence"/>
</dbReference>
<dbReference type="EMBL" id="GL440589">
    <property type="protein sequence ID" value="EFN65768.1"/>
    <property type="molecule type" value="Genomic_DNA"/>
</dbReference>
<dbReference type="AlphaFoldDB" id="E2ALC1"/>
<protein>
    <submittedName>
        <fullName evidence="1">Uncharacterized protein</fullName>
    </submittedName>
</protein>
<sequence length="154" mass="17760">MQFGLRRWLAKSLHIRYTTITGPELHEPRDQRHMDGHVAKRHCCLWKAIHGVNRDSRLRVSARWDTIAEKRDTYDGAPEANQSPVEKFRLFPKRVELWQYHGAIEQSGSMKESDIDPYMKSKSVKDVLAQSSGNALLPCRFNSPGINGIQNNYL</sequence>
<dbReference type="InParanoid" id="E2ALC1"/>
<proteinExistence type="predicted"/>
<reference evidence="1 2" key="1">
    <citation type="journal article" date="2010" name="Science">
        <title>Genomic comparison of the ants Camponotus floridanus and Harpegnathos saltator.</title>
        <authorList>
            <person name="Bonasio R."/>
            <person name="Zhang G."/>
            <person name="Ye C."/>
            <person name="Mutti N.S."/>
            <person name="Fang X."/>
            <person name="Qin N."/>
            <person name="Donahue G."/>
            <person name="Yang P."/>
            <person name="Li Q."/>
            <person name="Li C."/>
            <person name="Zhang P."/>
            <person name="Huang Z."/>
            <person name="Berger S.L."/>
            <person name="Reinberg D."/>
            <person name="Wang J."/>
            <person name="Liebig J."/>
        </authorList>
    </citation>
    <scope>NUCLEOTIDE SEQUENCE [LARGE SCALE GENOMIC DNA]</scope>
    <source>
        <strain evidence="2">C129</strain>
    </source>
</reference>
<accession>E2ALC1</accession>
<evidence type="ECO:0000313" key="2">
    <source>
        <dbReference type="Proteomes" id="UP000000311"/>
    </source>
</evidence>
<gene>
    <name evidence="1" type="ORF">EAG_01259</name>
</gene>
<dbReference type="STRING" id="104421.E2ALC1"/>
<keyword evidence="2" id="KW-1185">Reference proteome</keyword>
<dbReference type="OrthoDB" id="5359219at2759"/>